<organism evidence="2 3">
    <name type="scientific">Algoriphagus aestuariicola</name>
    <dbReference type="NCBI Taxonomy" id="1852016"/>
    <lineage>
        <taxon>Bacteria</taxon>
        <taxon>Pseudomonadati</taxon>
        <taxon>Bacteroidota</taxon>
        <taxon>Cytophagia</taxon>
        <taxon>Cytophagales</taxon>
        <taxon>Cyclobacteriaceae</taxon>
        <taxon>Algoriphagus</taxon>
    </lineage>
</organism>
<gene>
    <name evidence="2" type="ORF">J0A67_04270</name>
</gene>
<name>A0ABS3BM15_9BACT</name>
<proteinExistence type="predicted"/>
<dbReference type="InterPro" id="IPR025665">
    <property type="entry name" value="Beta-barrel_OMP_2"/>
</dbReference>
<dbReference type="Proteomes" id="UP000664698">
    <property type="component" value="Unassembled WGS sequence"/>
</dbReference>
<reference evidence="2 3" key="1">
    <citation type="submission" date="2021-03" db="EMBL/GenBank/DDBJ databases">
        <title>novel species isolated from a fishpond in China.</title>
        <authorList>
            <person name="Lu H."/>
            <person name="Cai Z."/>
        </authorList>
    </citation>
    <scope>NUCLEOTIDE SEQUENCE [LARGE SCALE GENOMIC DNA]</scope>
    <source>
        <strain evidence="2 3">JCM 31546</strain>
    </source>
</reference>
<dbReference type="RefSeq" id="WP_206568027.1">
    <property type="nucleotide sequence ID" value="NZ_JAFKCW010000001.1"/>
</dbReference>
<dbReference type="EMBL" id="JAFKCW010000001">
    <property type="protein sequence ID" value="MBN7800062.1"/>
    <property type="molecule type" value="Genomic_DNA"/>
</dbReference>
<protein>
    <submittedName>
        <fullName evidence="2">PorT family protein</fullName>
    </submittedName>
</protein>
<evidence type="ECO:0000313" key="3">
    <source>
        <dbReference type="Proteomes" id="UP000664698"/>
    </source>
</evidence>
<keyword evidence="3" id="KW-1185">Reference proteome</keyword>
<feature type="domain" description="Outer membrane protein beta-barrel" evidence="1">
    <location>
        <begin position="36"/>
        <end position="191"/>
    </location>
</feature>
<dbReference type="Pfam" id="PF13568">
    <property type="entry name" value="OMP_b-brl_2"/>
    <property type="match status" value="1"/>
</dbReference>
<evidence type="ECO:0000313" key="2">
    <source>
        <dbReference type="EMBL" id="MBN7800062.1"/>
    </source>
</evidence>
<accession>A0ABS3BM15</accession>
<sequence>MAIFFSFNLSFLPLSKDMLRIIILAIAFGIATSVTAQEIRYGLRIGFSIATFGGDEIGGGETNFRNGFSLGAFSSIPLTSKLRFEPGLDFNSKGAKTEYLNLINTIYRNGYMDIPLLFNFQMTEKFSVIGGPQPSLLLTSTRVLGEGDNKVVIKGSDAKGLWKDSDFAGVIGLGYSNSNRFQIQLVYEHGFVMVGQIPNSVYNRVLKTTYKAYF</sequence>
<evidence type="ECO:0000259" key="1">
    <source>
        <dbReference type="Pfam" id="PF13568"/>
    </source>
</evidence>
<comment type="caution">
    <text evidence="2">The sequence shown here is derived from an EMBL/GenBank/DDBJ whole genome shotgun (WGS) entry which is preliminary data.</text>
</comment>